<keyword evidence="3 9" id="KW-0812">Transmembrane</keyword>
<keyword evidence="6 9" id="KW-0472">Membrane</keyword>
<dbReference type="InterPro" id="IPR017452">
    <property type="entry name" value="GPCR_Rhodpsn_7TM"/>
</dbReference>
<name>A0AAD9R7G1_ACRCE</name>
<protein>
    <submittedName>
        <fullName evidence="11">Histamine H1 receptor</fullName>
    </submittedName>
</protein>
<keyword evidence="5" id="KW-0297">G-protein coupled receptor</keyword>
<accession>A0AAD9R7G1</accession>
<evidence type="ECO:0000256" key="3">
    <source>
        <dbReference type="ARBA" id="ARBA00022692"/>
    </source>
</evidence>
<dbReference type="GO" id="GO:0004930">
    <property type="term" value="F:G protein-coupled receptor activity"/>
    <property type="evidence" value="ECO:0007669"/>
    <property type="project" value="UniProtKB-KW"/>
</dbReference>
<dbReference type="Pfam" id="PF00001">
    <property type="entry name" value="7tm_1"/>
    <property type="match status" value="1"/>
</dbReference>
<evidence type="ECO:0000256" key="7">
    <source>
        <dbReference type="ARBA" id="ARBA00023170"/>
    </source>
</evidence>
<evidence type="ECO:0000256" key="6">
    <source>
        <dbReference type="ARBA" id="ARBA00023136"/>
    </source>
</evidence>
<evidence type="ECO:0000259" key="10">
    <source>
        <dbReference type="PROSITE" id="PS50262"/>
    </source>
</evidence>
<evidence type="ECO:0000256" key="8">
    <source>
        <dbReference type="ARBA" id="ARBA00023224"/>
    </source>
</evidence>
<evidence type="ECO:0000313" key="12">
    <source>
        <dbReference type="Proteomes" id="UP001249851"/>
    </source>
</evidence>
<dbReference type="PANTHER" id="PTHR24249:SF372">
    <property type="entry name" value="G-PROTEIN COUPLED RECEPTORS FAMILY 1 PROFILE DOMAIN-CONTAINING PROTEIN"/>
    <property type="match status" value="1"/>
</dbReference>
<dbReference type="Gene3D" id="1.20.1070.10">
    <property type="entry name" value="Rhodopsin 7-helix transmembrane proteins"/>
    <property type="match status" value="1"/>
</dbReference>
<gene>
    <name evidence="11" type="ORF">P5673_000637</name>
</gene>
<reference evidence="11" key="2">
    <citation type="journal article" date="2023" name="Science">
        <title>Genomic signatures of disease resistance in endangered staghorn corals.</title>
        <authorList>
            <person name="Vollmer S.V."/>
            <person name="Selwyn J.D."/>
            <person name="Despard B.A."/>
            <person name="Roesel C.L."/>
        </authorList>
    </citation>
    <scope>NUCLEOTIDE SEQUENCE</scope>
    <source>
        <strain evidence="11">K2</strain>
    </source>
</reference>
<dbReference type="AlphaFoldDB" id="A0AAD9R7G1"/>
<feature type="transmembrane region" description="Helical" evidence="9">
    <location>
        <begin position="72"/>
        <end position="97"/>
    </location>
</feature>
<organism evidence="11 12">
    <name type="scientific">Acropora cervicornis</name>
    <name type="common">Staghorn coral</name>
    <dbReference type="NCBI Taxonomy" id="6130"/>
    <lineage>
        <taxon>Eukaryota</taxon>
        <taxon>Metazoa</taxon>
        <taxon>Cnidaria</taxon>
        <taxon>Anthozoa</taxon>
        <taxon>Hexacorallia</taxon>
        <taxon>Scleractinia</taxon>
        <taxon>Astrocoeniina</taxon>
        <taxon>Acroporidae</taxon>
        <taxon>Acropora</taxon>
    </lineage>
</organism>
<sequence>MGGSNFSGEEIHRGLNTLEKIVCSVKFTHGIHKELIYLSVINIGLSVSAIVGNTLILIALHKESSLHAASKLLFRTLATTDLCIGLVAQPLFVSCWISMVKEQWSFCRVLNVTGLLISHTLGSVSLMTITAISVDRLLALLMGLRYRQTVTLNRSYAFLTLIWVLAVVGSRAIWEIRKRAFAKVVVFVNCNELNFTLAGCFQISWEALVALRYSEVDEIEVPSWEI</sequence>
<dbReference type="PROSITE" id="PS50262">
    <property type="entry name" value="G_PROTEIN_RECEP_F1_2"/>
    <property type="match status" value="1"/>
</dbReference>
<dbReference type="PRINTS" id="PR00237">
    <property type="entry name" value="GPCRRHODOPSN"/>
</dbReference>
<dbReference type="InterPro" id="IPR000276">
    <property type="entry name" value="GPCR_Rhodpsn"/>
</dbReference>
<evidence type="ECO:0000256" key="9">
    <source>
        <dbReference type="SAM" id="Phobius"/>
    </source>
</evidence>
<evidence type="ECO:0000256" key="2">
    <source>
        <dbReference type="ARBA" id="ARBA00022475"/>
    </source>
</evidence>
<dbReference type="SUPFAM" id="SSF81321">
    <property type="entry name" value="Family A G protein-coupled receptor-like"/>
    <property type="match status" value="1"/>
</dbReference>
<dbReference type="CDD" id="cd00637">
    <property type="entry name" value="7tm_classA_rhodopsin-like"/>
    <property type="match status" value="1"/>
</dbReference>
<dbReference type="InterPro" id="IPR050569">
    <property type="entry name" value="TAAR"/>
</dbReference>
<comment type="caution">
    <text evidence="11">The sequence shown here is derived from an EMBL/GenBank/DDBJ whole genome shotgun (WGS) entry which is preliminary data.</text>
</comment>
<dbReference type="GO" id="GO:0005886">
    <property type="term" value="C:plasma membrane"/>
    <property type="evidence" value="ECO:0007669"/>
    <property type="project" value="UniProtKB-SubCell"/>
</dbReference>
<proteinExistence type="predicted"/>
<feature type="transmembrane region" description="Helical" evidence="9">
    <location>
        <begin position="109"/>
        <end position="134"/>
    </location>
</feature>
<dbReference type="PANTHER" id="PTHR24249">
    <property type="entry name" value="HISTAMINE RECEPTOR-RELATED G-PROTEIN COUPLED RECEPTOR"/>
    <property type="match status" value="1"/>
</dbReference>
<evidence type="ECO:0000256" key="4">
    <source>
        <dbReference type="ARBA" id="ARBA00022989"/>
    </source>
</evidence>
<reference evidence="11" key="1">
    <citation type="journal article" date="2023" name="G3 (Bethesda)">
        <title>Whole genome assembly and annotation of the endangered Caribbean coral Acropora cervicornis.</title>
        <authorList>
            <person name="Selwyn J.D."/>
            <person name="Vollmer S.V."/>
        </authorList>
    </citation>
    <scope>NUCLEOTIDE SEQUENCE</scope>
    <source>
        <strain evidence="11">K2</strain>
    </source>
</reference>
<keyword evidence="12" id="KW-1185">Reference proteome</keyword>
<evidence type="ECO:0000313" key="11">
    <source>
        <dbReference type="EMBL" id="KAK2574467.1"/>
    </source>
</evidence>
<comment type="subcellular location">
    <subcellularLocation>
        <location evidence="1">Cell membrane</location>
        <topology evidence="1">Multi-pass membrane protein</topology>
    </subcellularLocation>
</comment>
<evidence type="ECO:0000256" key="5">
    <source>
        <dbReference type="ARBA" id="ARBA00023040"/>
    </source>
</evidence>
<evidence type="ECO:0000256" key="1">
    <source>
        <dbReference type="ARBA" id="ARBA00004651"/>
    </source>
</evidence>
<feature type="transmembrane region" description="Helical" evidence="9">
    <location>
        <begin position="35"/>
        <end position="60"/>
    </location>
</feature>
<dbReference type="Proteomes" id="UP001249851">
    <property type="component" value="Unassembled WGS sequence"/>
</dbReference>
<feature type="transmembrane region" description="Helical" evidence="9">
    <location>
        <begin position="154"/>
        <end position="174"/>
    </location>
</feature>
<keyword evidence="2" id="KW-1003">Cell membrane</keyword>
<feature type="domain" description="G-protein coupled receptors family 1 profile" evidence="10">
    <location>
        <begin position="52"/>
        <end position="168"/>
    </location>
</feature>
<keyword evidence="4 9" id="KW-1133">Transmembrane helix</keyword>
<keyword evidence="8" id="KW-0807">Transducer</keyword>
<keyword evidence="7 11" id="KW-0675">Receptor</keyword>
<dbReference type="EMBL" id="JARQWQ010000001">
    <property type="protein sequence ID" value="KAK2574467.1"/>
    <property type="molecule type" value="Genomic_DNA"/>
</dbReference>